<dbReference type="AlphaFoldDB" id="A0AAV6VPY6"/>
<dbReference type="InterPro" id="IPR001849">
    <property type="entry name" value="PH_domain"/>
</dbReference>
<dbReference type="PANTHER" id="PTHR15871:SF5">
    <property type="entry name" value="PX DOMAIN-CONTAINING PROTEIN"/>
    <property type="match status" value="1"/>
</dbReference>
<proteinExistence type="predicted"/>
<reference evidence="3 4" key="1">
    <citation type="journal article" date="2022" name="Nat. Ecol. Evol.">
        <title>A masculinizing supergene underlies an exaggerated male reproductive morph in a spider.</title>
        <authorList>
            <person name="Hendrickx F."/>
            <person name="De Corte Z."/>
            <person name="Sonet G."/>
            <person name="Van Belleghem S.M."/>
            <person name="Kostlbacher S."/>
            <person name="Vangestel C."/>
        </authorList>
    </citation>
    <scope>NUCLEOTIDE SEQUENCE [LARGE SCALE GENOMIC DNA]</scope>
    <source>
        <strain evidence="3">W744_W776</strain>
    </source>
</reference>
<evidence type="ECO:0000256" key="1">
    <source>
        <dbReference type="SAM" id="MobiDB-lite"/>
    </source>
</evidence>
<evidence type="ECO:0000313" key="3">
    <source>
        <dbReference type="EMBL" id="KAG8197763.1"/>
    </source>
</evidence>
<dbReference type="PANTHER" id="PTHR15871">
    <property type="entry name" value="PH DOMAIN-CONTAINING PROTEIN"/>
    <property type="match status" value="1"/>
</dbReference>
<organism evidence="3 4">
    <name type="scientific">Oedothorax gibbosus</name>
    <dbReference type="NCBI Taxonomy" id="931172"/>
    <lineage>
        <taxon>Eukaryota</taxon>
        <taxon>Metazoa</taxon>
        <taxon>Ecdysozoa</taxon>
        <taxon>Arthropoda</taxon>
        <taxon>Chelicerata</taxon>
        <taxon>Arachnida</taxon>
        <taxon>Araneae</taxon>
        <taxon>Araneomorphae</taxon>
        <taxon>Entelegynae</taxon>
        <taxon>Araneoidea</taxon>
        <taxon>Linyphiidae</taxon>
        <taxon>Erigoninae</taxon>
        <taxon>Oedothorax</taxon>
    </lineage>
</organism>
<protein>
    <recommendedName>
        <fullName evidence="2">PH domain-containing protein</fullName>
    </recommendedName>
</protein>
<sequence>MIGNLVQVCVCSGYSKMDIPASDSFASPLKTGFLLKLTGRGWLYSGTWKKRYCVLDGSKFYFYEKEQSKGSEKTSGVLNLDYFDVCEESPSDKKNPHVFVVGTSVKGFFDNRHQFSAETADDLQSWIRTIQNAITDARDSRRKPAGRKQRHLEEKSPDLSHSSQEGATSPTCLENVTKDRVRGPQGRRLPQRKSMMPASRKEVIDEEIRQRSISVSSPQRSDTTPPQSPGGVDTSKWLSLSMEEVDREREEEGELERSSSVFDLPQKPEPKVAPKRGGLMGQHAALTKELEMRLKAGRRPPSQSEDTTVEDEPKESEDRRLDALSSRVDETRQTNSLRRPRWKPQQEAERINDECKRALADANRAKEVYQMLAKECRDTLDQLSKDPQSQHNHGA</sequence>
<evidence type="ECO:0000259" key="2">
    <source>
        <dbReference type="PROSITE" id="PS50003"/>
    </source>
</evidence>
<keyword evidence="4" id="KW-1185">Reference proteome</keyword>
<feature type="compositionally biased region" description="Basic and acidic residues" evidence="1">
    <location>
        <begin position="316"/>
        <end position="332"/>
    </location>
</feature>
<name>A0AAV6VPY6_9ARAC</name>
<dbReference type="Gene3D" id="2.30.29.30">
    <property type="entry name" value="Pleckstrin-homology domain (PH domain)/Phosphotyrosine-binding domain (PTB)"/>
    <property type="match status" value="1"/>
</dbReference>
<gene>
    <name evidence="3" type="ORF">JTE90_006806</name>
</gene>
<feature type="domain" description="PH" evidence="2">
    <location>
        <begin position="27"/>
        <end position="135"/>
    </location>
</feature>
<feature type="compositionally biased region" description="Basic and acidic residues" evidence="1">
    <location>
        <begin position="199"/>
        <end position="210"/>
    </location>
</feature>
<dbReference type="InterPro" id="IPR011993">
    <property type="entry name" value="PH-like_dom_sf"/>
</dbReference>
<accession>A0AAV6VPY6</accession>
<dbReference type="Pfam" id="PF00169">
    <property type="entry name" value="PH"/>
    <property type="match status" value="1"/>
</dbReference>
<dbReference type="Proteomes" id="UP000827092">
    <property type="component" value="Unassembled WGS sequence"/>
</dbReference>
<feature type="compositionally biased region" description="Polar residues" evidence="1">
    <location>
        <begin position="159"/>
        <end position="174"/>
    </location>
</feature>
<dbReference type="SMART" id="SM00233">
    <property type="entry name" value="PH"/>
    <property type="match status" value="1"/>
</dbReference>
<dbReference type="PROSITE" id="PS50003">
    <property type="entry name" value="PH_DOMAIN"/>
    <property type="match status" value="1"/>
</dbReference>
<dbReference type="SUPFAM" id="SSF50729">
    <property type="entry name" value="PH domain-like"/>
    <property type="match status" value="1"/>
</dbReference>
<evidence type="ECO:0000313" key="4">
    <source>
        <dbReference type="Proteomes" id="UP000827092"/>
    </source>
</evidence>
<comment type="caution">
    <text evidence="3">The sequence shown here is derived from an EMBL/GenBank/DDBJ whole genome shotgun (WGS) entry which is preliminary data.</text>
</comment>
<dbReference type="EMBL" id="JAFNEN010000051">
    <property type="protein sequence ID" value="KAG8197763.1"/>
    <property type="molecule type" value="Genomic_DNA"/>
</dbReference>
<feature type="compositionally biased region" description="Polar residues" evidence="1">
    <location>
        <begin position="211"/>
        <end position="225"/>
    </location>
</feature>
<feature type="compositionally biased region" description="Basic residues" evidence="1">
    <location>
        <begin position="140"/>
        <end position="150"/>
    </location>
</feature>
<feature type="region of interest" description="Disordered" evidence="1">
    <location>
        <begin position="135"/>
        <end position="352"/>
    </location>
</feature>
<dbReference type="CDD" id="cd00821">
    <property type="entry name" value="PH"/>
    <property type="match status" value="1"/>
</dbReference>
<dbReference type="InterPro" id="IPR043448">
    <property type="entry name" value="PKHO1/2"/>
</dbReference>